<dbReference type="EnsemblPlants" id="Pp3c12_14320V3.1">
    <property type="protein sequence ID" value="Pp3c12_14320V3.1"/>
    <property type="gene ID" value="Pp3c12_14320"/>
</dbReference>
<dbReference type="EMBL" id="ABEU02000012">
    <property type="protein sequence ID" value="PNR43891.1"/>
    <property type="molecule type" value="Genomic_DNA"/>
</dbReference>
<gene>
    <name evidence="6" type="primary">LOC112289737</name>
    <name evidence="5" type="ORF">PHYPA_016274</name>
</gene>
<reference evidence="5 7" key="2">
    <citation type="journal article" date="2018" name="Plant J.">
        <title>The Physcomitrella patens chromosome-scale assembly reveals moss genome structure and evolution.</title>
        <authorList>
            <person name="Lang D."/>
            <person name="Ullrich K.K."/>
            <person name="Murat F."/>
            <person name="Fuchs J."/>
            <person name="Jenkins J."/>
            <person name="Haas F.B."/>
            <person name="Piednoel M."/>
            <person name="Gundlach H."/>
            <person name="Van Bel M."/>
            <person name="Meyberg R."/>
            <person name="Vives C."/>
            <person name="Morata J."/>
            <person name="Symeonidi A."/>
            <person name="Hiss M."/>
            <person name="Muchero W."/>
            <person name="Kamisugi Y."/>
            <person name="Saleh O."/>
            <person name="Blanc G."/>
            <person name="Decker E.L."/>
            <person name="van Gessel N."/>
            <person name="Grimwood J."/>
            <person name="Hayes R.D."/>
            <person name="Graham S.W."/>
            <person name="Gunter L.E."/>
            <person name="McDaniel S.F."/>
            <person name="Hoernstein S.N.W."/>
            <person name="Larsson A."/>
            <person name="Li F.W."/>
            <person name="Perroud P.F."/>
            <person name="Phillips J."/>
            <person name="Ranjan P."/>
            <person name="Rokshar D.S."/>
            <person name="Rothfels C.J."/>
            <person name="Schneider L."/>
            <person name="Shu S."/>
            <person name="Stevenson D.W."/>
            <person name="Thummler F."/>
            <person name="Tillich M."/>
            <person name="Villarreal Aguilar J.C."/>
            <person name="Widiez T."/>
            <person name="Wong G.K."/>
            <person name="Wymore A."/>
            <person name="Zhang Y."/>
            <person name="Zimmer A.D."/>
            <person name="Quatrano R.S."/>
            <person name="Mayer K.F.X."/>
            <person name="Goodstein D."/>
            <person name="Casacuberta J.M."/>
            <person name="Vandepoele K."/>
            <person name="Reski R."/>
            <person name="Cuming A.C."/>
            <person name="Tuskan G.A."/>
            <person name="Maumus F."/>
            <person name="Salse J."/>
            <person name="Schmutz J."/>
            <person name="Rensing S.A."/>
        </authorList>
    </citation>
    <scope>NUCLEOTIDE SEQUENCE [LARGE SCALE GENOMIC DNA]</scope>
    <source>
        <strain evidence="6 7">cv. Gransden 2004</strain>
    </source>
</reference>
<evidence type="ECO:0000259" key="4">
    <source>
        <dbReference type="Pfam" id="PF17177"/>
    </source>
</evidence>
<feature type="repeat" description="PPR" evidence="2">
    <location>
        <begin position="552"/>
        <end position="586"/>
    </location>
</feature>
<dbReference type="OMA" id="CLQMFDN"/>
<feature type="compositionally biased region" description="Basic and acidic residues" evidence="3">
    <location>
        <begin position="70"/>
        <end position="86"/>
    </location>
</feature>
<dbReference type="InterPro" id="IPR011990">
    <property type="entry name" value="TPR-like_helical_dom_sf"/>
</dbReference>
<feature type="repeat" description="PPR" evidence="2">
    <location>
        <begin position="305"/>
        <end position="339"/>
    </location>
</feature>
<feature type="repeat" description="PPR" evidence="2">
    <location>
        <begin position="587"/>
        <end position="621"/>
    </location>
</feature>
<evidence type="ECO:0000256" key="3">
    <source>
        <dbReference type="SAM" id="MobiDB-lite"/>
    </source>
</evidence>
<dbReference type="OrthoDB" id="185373at2759"/>
<dbReference type="PANTHER" id="PTHR47935">
    <property type="entry name" value="PENTATRICOPEPTIDE REPEAT-CONTAINING PROTEIN MRL1, CHLOROPLASTIC"/>
    <property type="match status" value="1"/>
</dbReference>
<feature type="region of interest" description="Disordered" evidence="3">
    <location>
        <begin position="70"/>
        <end position="100"/>
    </location>
</feature>
<dbReference type="PANTHER" id="PTHR47935:SF1">
    <property type="entry name" value="PENTATRICOPEPTIDE REPEAT-CONTAINING PROTEIN MRL1, CHLOROPLASTIC"/>
    <property type="match status" value="1"/>
</dbReference>
<dbReference type="FunCoup" id="A0A2K1JQS6">
    <property type="interactions" value="1890"/>
</dbReference>
<dbReference type="Gramene" id="Pp3c12_14320V3.2">
    <property type="protein sequence ID" value="Pp3c12_14320V3.2"/>
    <property type="gene ID" value="Pp3c12_14320"/>
</dbReference>
<feature type="repeat" description="PPR" evidence="2">
    <location>
        <begin position="340"/>
        <end position="374"/>
    </location>
</feature>
<sequence>MCPCGHGVTAMASASAAPALQLHSRLCALPSTIPPSLLCSRILHPPNSASARCSWSRISSPLLATPREDVRSLDLQESSSEHHHLASESSTNGSANGVVNGAAAPRIGRVPQGGANNLGISHNFPSNGAVNGNVKFQDKQELESGRHLVEEILFTQEFLDTLDYDSYSTARVLQETATHGGKPTTSPKVVAKLDSVASEKLLRPKLLSTDVVKSVRKKGRVLPASIAEVLPLKPGTSIKFYIDLYASLLKAGRIKDCLVLLGEINKLDKLSLMKVNHSKFYEVCKTKGTVEDAFTFAKIMRVYSTLQHYTMLLSVCCHAKDIDGALRVLALVESRGFKADCVFYTTLISACSKAGKVDLLFQILHEMDVAGVEANVHTFGAMIDGCARAGQLPKAFGAYGIMISKDVKPDRVIFNTLINACSRVGAVQRAFDVLADMKSEATPVKPDHVTYGALISACAKGGEVGRALEVYQSMRENDVKGFLACYTAAVHACSQKGDLDYALAIYDDLLKDGVKPDEVFFSALVDAAGHSGDVDKAFSILDIMRKSGMKPGAVVYSSLMGVCSNLGEWEKGLEVYEGIRSSKLRPTVSTYNALMTALCEAKQFDRALSVLNDLKDAGRTPNQVSYSILLKACEREGKADMALDLYTTARAEGIKPNLVICDSIIGLCLQQIQTSVAAPLVSWSILPPADNSNISSQQQWVTWALTIYRQTIEAGVLPTVEILSQLLGCLRKPEASTTPVSIFDDKAAAFLGQSQPATSTSFDGFGIYDPRALALFEEAAALKIAPMFSYNTLQPIVINAEAMPVFAAEVCLLTVLKSLKHRHAAGARVPSVKIKLHVEKKESYRPKGGLISINIADRTGQAVAALLRRLRLKAQGSASSGELRLTMVEIQKWLNPKPSTTPALKTPFSRLDKSSSPYSLLAKTIADQQRAIRLGTAAPHHRVLDVLTDMDLRQGGFHQEDFCLGPDVGPRGRGSLKRSSRF</sequence>
<dbReference type="Pfam" id="PF01535">
    <property type="entry name" value="PPR"/>
    <property type="match status" value="3"/>
</dbReference>
<keyword evidence="7" id="KW-1185">Reference proteome</keyword>
<evidence type="ECO:0000313" key="5">
    <source>
        <dbReference type="EMBL" id="PNR43891.1"/>
    </source>
</evidence>
<dbReference type="KEGG" id="ppp:112289737"/>
<reference evidence="6" key="3">
    <citation type="submission" date="2020-12" db="UniProtKB">
        <authorList>
            <consortium name="EnsemblPlants"/>
        </authorList>
    </citation>
    <scope>IDENTIFICATION</scope>
</reference>
<dbReference type="EnsemblPlants" id="Pp3c12_14320V3.2">
    <property type="protein sequence ID" value="Pp3c12_14320V3.2"/>
    <property type="gene ID" value="Pp3c12_14320"/>
</dbReference>
<name>A0A2K1JQS6_PHYPA</name>
<dbReference type="Pfam" id="PF17177">
    <property type="entry name" value="PPR_long"/>
    <property type="match status" value="1"/>
</dbReference>
<evidence type="ECO:0000256" key="1">
    <source>
        <dbReference type="ARBA" id="ARBA00022737"/>
    </source>
</evidence>
<evidence type="ECO:0000256" key="2">
    <source>
        <dbReference type="PROSITE-ProRule" id="PRU00708"/>
    </source>
</evidence>
<evidence type="ECO:0000313" key="6">
    <source>
        <dbReference type="EnsemblPlants" id="Pp3c12_14320V3.1"/>
    </source>
</evidence>
<dbReference type="PaxDb" id="3218-PP1S70_200V6.1"/>
<proteinExistence type="predicted"/>
<feature type="repeat" description="PPR" evidence="2">
    <location>
        <begin position="517"/>
        <end position="551"/>
    </location>
</feature>
<accession>A0A2K1JQS6</accession>
<feature type="repeat" description="PPR" evidence="2">
    <location>
        <begin position="375"/>
        <end position="409"/>
    </location>
</feature>
<protein>
    <recommendedName>
        <fullName evidence="4">PROP1-like PPR domain-containing protein</fullName>
    </recommendedName>
</protein>
<dbReference type="GO" id="GO:0048255">
    <property type="term" value="P:mRNA stabilization"/>
    <property type="evidence" value="ECO:0000318"/>
    <property type="project" value="GO_Central"/>
</dbReference>
<feature type="compositionally biased region" description="Low complexity" evidence="3">
    <location>
        <begin position="87"/>
        <end position="100"/>
    </location>
</feature>
<feature type="repeat" description="PPR" evidence="2">
    <location>
        <begin position="447"/>
        <end position="481"/>
    </location>
</feature>
<dbReference type="AlphaFoldDB" id="A0A2K1JQS6"/>
<dbReference type="GeneID" id="112289737"/>
<dbReference type="RefSeq" id="XP_024391004.1">
    <property type="nucleotide sequence ID" value="XM_024535236.2"/>
</dbReference>
<dbReference type="InterPro" id="IPR002885">
    <property type="entry name" value="PPR_rpt"/>
</dbReference>
<dbReference type="Gramene" id="Pp3c12_14320V3.1">
    <property type="protein sequence ID" value="Pp3c12_14320V3.1"/>
    <property type="gene ID" value="Pp3c12_14320"/>
</dbReference>
<dbReference type="Pfam" id="PF13041">
    <property type="entry name" value="PPR_2"/>
    <property type="match status" value="1"/>
</dbReference>
<feature type="repeat" description="PPR" evidence="2">
    <location>
        <begin position="410"/>
        <end position="444"/>
    </location>
</feature>
<organism evidence="5">
    <name type="scientific">Physcomitrium patens</name>
    <name type="common">Spreading-leaved earth moss</name>
    <name type="synonym">Physcomitrella patens</name>
    <dbReference type="NCBI Taxonomy" id="3218"/>
    <lineage>
        <taxon>Eukaryota</taxon>
        <taxon>Viridiplantae</taxon>
        <taxon>Streptophyta</taxon>
        <taxon>Embryophyta</taxon>
        <taxon>Bryophyta</taxon>
        <taxon>Bryophytina</taxon>
        <taxon>Bryopsida</taxon>
        <taxon>Funariidae</taxon>
        <taxon>Funariales</taxon>
        <taxon>Funariaceae</taxon>
        <taxon>Physcomitrium</taxon>
    </lineage>
</organism>
<dbReference type="PROSITE" id="PS51375">
    <property type="entry name" value="PPR"/>
    <property type="match status" value="10"/>
</dbReference>
<reference evidence="5 7" key="1">
    <citation type="journal article" date="2008" name="Science">
        <title>The Physcomitrella genome reveals evolutionary insights into the conquest of land by plants.</title>
        <authorList>
            <person name="Rensing S."/>
            <person name="Lang D."/>
            <person name="Zimmer A."/>
            <person name="Terry A."/>
            <person name="Salamov A."/>
            <person name="Shapiro H."/>
            <person name="Nishiyama T."/>
            <person name="Perroud P.-F."/>
            <person name="Lindquist E."/>
            <person name="Kamisugi Y."/>
            <person name="Tanahashi T."/>
            <person name="Sakakibara K."/>
            <person name="Fujita T."/>
            <person name="Oishi K."/>
            <person name="Shin-I T."/>
            <person name="Kuroki Y."/>
            <person name="Toyoda A."/>
            <person name="Suzuki Y."/>
            <person name="Hashimoto A."/>
            <person name="Yamaguchi K."/>
            <person name="Sugano A."/>
            <person name="Kohara Y."/>
            <person name="Fujiyama A."/>
            <person name="Anterola A."/>
            <person name="Aoki S."/>
            <person name="Ashton N."/>
            <person name="Barbazuk W.B."/>
            <person name="Barker E."/>
            <person name="Bennetzen J."/>
            <person name="Bezanilla M."/>
            <person name="Blankenship R."/>
            <person name="Cho S.H."/>
            <person name="Dutcher S."/>
            <person name="Estelle M."/>
            <person name="Fawcett J.A."/>
            <person name="Gundlach H."/>
            <person name="Hanada K."/>
            <person name="Heyl A."/>
            <person name="Hicks K.A."/>
            <person name="Hugh J."/>
            <person name="Lohr M."/>
            <person name="Mayer K."/>
            <person name="Melkozernov A."/>
            <person name="Murata T."/>
            <person name="Nelson D."/>
            <person name="Pils B."/>
            <person name="Prigge M."/>
            <person name="Reiss B."/>
            <person name="Renner T."/>
            <person name="Rombauts S."/>
            <person name="Rushton P."/>
            <person name="Sanderfoot A."/>
            <person name="Schween G."/>
            <person name="Shiu S.-H."/>
            <person name="Stueber K."/>
            <person name="Theodoulou F.L."/>
            <person name="Tu H."/>
            <person name="Van de Peer Y."/>
            <person name="Verrier P.J."/>
            <person name="Waters E."/>
            <person name="Wood A."/>
            <person name="Yang L."/>
            <person name="Cove D."/>
            <person name="Cuming A."/>
            <person name="Hasebe M."/>
            <person name="Lucas S."/>
            <person name="Mishler D.B."/>
            <person name="Reski R."/>
            <person name="Grigoriev I."/>
            <person name="Quatrano R.S."/>
            <person name="Boore J.L."/>
        </authorList>
    </citation>
    <scope>NUCLEOTIDE SEQUENCE [LARGE SCALE GENOMIC DNA]</scope>
    <source>
        <strain evidence="6 7">cv. Gransden 2004</strain>
    </source>
</reference>
<dbReference type="Gene3D" id="1.25.40.10">
    <property type="entry name" value="Tetratricopeptide repeat domain"/>
    <property type="match status" value="3"/>
</dbReference>
<dbReference type="Proteomes" id="UP000006727">
    <property type="component" value="Chromosome 12"/>
</dbReference>
<feature type="repeat" description="PPR" evidence="2">
    <location>
        <begin position="482"/>
        <end position="516"/>
    </location>
</feature>
<evidence type="ECO:0000313" key="7">
    <source>
        <dbReference type="Proteomes" id="UP000006727"/>
    </source>
</evidence>
<dbReference type="InterPro" id="IPR053303">
    <property type="entry name" value="Chloroplast_PPR"/>
</dbReference>
<dbReference type="InterPro" id="IPR033443">
    <property type="entry name" value="PROP1-like_PPR_dom"/>
</dbReference>
<dbReference type="STRING" id="3218.A0A2K1JQS6"/>
<feature type="domain" description="PROP1-like PPR" evidence="4">
    <location>
        <begin position="382"/>
        <end position="546"/>
    </location>
</feature>
<keyword evidence="1" id="KW-0677">Repeat</keyword>
<feature type="repeat" description="PPR" evidence="2">
    <location>
        <begin position="622"/>
        <end position="656"/>
    </location>
</feature>
<dbReference type="NCBIfam" id="TIGR00756">
    <property type="entry name" value="PPR"/>
    <property type="match status" value="10"/>
</dbReference>